<keyword evidence="6 11" id="KW-0067">ATP-binding</keyword>
<dbReference type="AlphaFoldDB" id="A0A926ECK9"/>
<comment type="similarity">
    <text evidence="7 11">Belongs to the DEAD box helicase family.</text>
</comment>
<protein>
    <recommendedName>
        <fullName evidence="9">ATP-dependent RNA helicase CshA</fullName>
        <ecNumber evidence="1">3.6.4.13</ecNumber>
    </recommendedName>
</protein>
<feature type="domain" description="Helicase ATP-binding" evidence="13">
    <location>
        <begin position="32"/>
        <end position="207"/>
    </location>
</feature>
<dbReference type="PROSITE" id="PS51192">
    <property type="entry name" value="HELICASE_ATP_BIND_1"/>
    <property type="match status" value="1"/>
</dbReference>
<accession>A0A926ECK9</accession>
<organism evidence="16 17">
    <name type="scientific">Zongyangia hominis</name>
    <dbReference type="NCBI Taxonomy" id="2763677"/>
    <lineage>
        <taxon>Bacteria</taxon>
        <taxon>Bacillati</taxon>
        <taxon>Bacillota</taxon>
        <taxon>Clostridia</taxon>
        <taxon>Eubacteriales</taxon>
        <taxon>Oscillospiraceae</taxon>
        <taxon>Zongyangia</taxon>
    </lineage>
</organism>
<evidence type="ECO:0000256" key="6">
    <source>
        <dbReference type="ARBA" id="ARBA00022840"/>
    </source>
</evidence>
<dbReference type="Pfam" id="PF00270">
    <property type="entry name" value="DEAD"/>
    <property type="match status" value="1"/>
</dbReference>
<comment type="caution">
    <text evidence="16">The sequence shown here is derived from an EMBL/GenBank/DDBJ whole genome shotgun (WGS) entry which is preliminary data.</text>
</comment>
<dbReference type="InterPro" id="IPR014001">
    <property type="entry name" value="Helicase_ATP-bd"/>
</dbReference>
<keyword evidence="17" id="KW-1185">Reference proteome</keyword>
<evidence type="ECO:0000256" key="11">
    <source>
        <dbReference type="RuleBase" id="RU000492"/>
    </source>
</evidence>
<keyword evidence="5 11" id="KW-0347">Helicase</keyword>
<evidence type="ECO:0000256" key="7">
    <source>
        <dbReference type="ARBA" id="ARBA00038437"/>
    </source>
</evidence>
<dbReference type="PROSITE" id="PS51194">
    <property type="entry name" value="HELICASE_CTER"/>
    <property type="match status" value="1"/>
</dbReference>
<feature type="domain" description="DEAD-box RNA helicase Q" evidence="15">
    <location>
        <begin position="1"/>
        <end position="29"/>
    </location>
</feature>
<evidence type="ECO:0000313" key="16">
    <source>
        <dbReference type="EMBL" id="MBC8569754.1"/>
    </source>
</evidence>
<dbReference type="GO" id="GO:0003724">
    <property type="term" value="F:RNA helicase activity"/>
    <property type="evidence" value="ECO:0007669"/>
    <property type="project" value="UniProtKB-EC"/>
</dbReference>
<reference evidence="16" key="1">
    <citation type="submission" date="2020-08" db="EMBL/GenBank/DDBJ databases">
        <title>Genome public.</title>
        <authorList>
            <person name="Liu C."/>
            <person name="Sun Q."/>
        </authorList>
    </citation>
    <scope>NUCLEOTIDE SEQUENCE</scope>
    <source>
        <strain evidence="16">NSJ-54</strain>
    </source>
</reference>
<evidence type="ECO:0000256" key="2">
    <source>
        <dbReference type="ARBA" id="ARBA00022490"/>
    </source>
</evidence>
<dbReference type="PROSITE" id="PS51195">
    <property type="entry name" value="Q_MOTIF"/>
    <property type="match status" value="1"/>
</dbReference>
<evidence type="ECO:0000256" key="8">
    <source>
        <dbReference type="ARBA" id="ARBA00047984"/>
    </source>
</evidence>
<dbReference type="SMART" id="SM00487">
    <property type="entry name" value="DEXDc"/>
    <property type="match status" value="1"/>
</dbReference>
<evidence type="ECO:0000256" key="1">
    <source>
        <dbReference type="ARBA" id="ARBA00012552"/>
    </source>
</evidence>
<evidence type="ECO:0000313" key="17">
    <source>
        <dbReference type="Proteomes" id="UP000660861"/>
    </source>
</evidence>
<evidence type="ECO:0000256" key="9">
    <source>
        <dbReference type="ARBA" id="ARBA00067932"/>
    </source>
</evidence>
<comment type="catalytic activity">
    <reaction evidence="8">
        <text>ATP + H2O = ADP + phosphate + H(+)</text>
        <dbReference type="Rhea" id="RHEA:13065"/>
        <dbReference type="ChEBI" id="CHEBI:15377"/>
        <dbReference type="ChEBI" id="CHEBI:15378"/>
        <dbReference type="ChEBI" id="CHEBI:30616"/>
        <dbReference type="ChEBI" id="CHEBI:43474"/>
        <dbReference type="ChEBI" id="CHEBI:456216"/>
        <dbReference type="EC" id="3.6.4.13"/>
    </reaction>
</comment>
<dbReference type="SMART" id="SM00490">
    <property type="entry name" value="HELICc"/>
    <property type="match status" value="1"/>
</dbReference>
<proteinExistence type="inferred from homology"/>
<evidence type="ECO:0000256" key="4">
    <source>
        <dbReference type="ARBA" id="ARBA00022801"/>
    </source>
</evidence>
<evidence type="ECO:0000259" key="14">
    <source>
        <dbReference type="PROSITE" id="PS51194"/>
    </source>
</evidence>
<evidence type="ECO:0000256" key="5">
    <source>
        <dbReference type="ARBA" id="ARBA00022806"/>
    </source>
</evidence>
<dbReference type="PANTHER" id="PTHR47959">
    <property type="entry name" value="ATP-DEPENDENT RNA HELICASE RHLE-RELATED"/>
    <property type="match status" value="1"/>
</dbReference>
<evidence type="ECO:0000256" key="12">
    <source>
        <dbReference type="SAM" id="MobiDB-lite"/>
    </source>
</evidence>
<keyword evidence="4 11" id="KW-0378">Hydrolase</keyword>
<evidence type="ECO:0000259" key="13">
    <source>
        <dbReference type="PROSITE" id="PS51192"/>
    </source>
</evidence>
<dbReference type="InterPro" id="IPR050079">
    <property type="entry name" value="DEAD_box_RNA_helicase"/>
</dbReference>
<dbReference type="InterPro" id="IPR001650">
    <property type="entry name" value="Helicase_C-like"/>
</dbReference>
<dbReference type="Pfam" id="PF00271">
    <property type="entry name" value="Helicase_C"/>
    <property type="match status" value="1"/>
</dbReference>
<dbReference type="Gene3D" id="3.40.50.300">
    <property type="entry name" value="P-loop containing nucleotide triphosphate hydrolases"/>
    <property type="match status" value="2"/>
</dbReference>
<feature type="short sequence motif" description="Q motif" evidence="10">
    <location>
        <begin position="1"/>
        <end position="29"/>
    </location>
</feature>
<evidence type="ECO:0000256" key="3">
    <source>
        <dbReference type="ARBA" id="ARBA00022741"/>
    </source>
</evidence>
<feature type="region of interest" description="Disordered" evidence="12">
    <location>
        <begin position="384"/>
        <end position="508"/>
    </location>
</feature>
<name>A0A926ECK9_9FIRM</name>
<evidence type="ECO:0000256" key="10">
    <source>
        <dbReference type="PROSITE-ProRule" id="PRU00552"/>
    </source>
</evidence>
<dbReference type="Proteomes" id="UP000660861">
    <property type="component" value="Unassembled WGS sequence"/>
</dbReference>
<dbReference type="FunFam" id="3.40.50.300:FF:000108">
    <property type="entry name" value="ATP-dependent RNA helicase RhlE"/>
    <property type="match status" value="1"/>
</dbReference>
<feature type="compositionally biased region" description="Low complexity" evidence="12">
    <location>
        <begin position="455"/>
        <end position="468"/>
    </location>
</feature>
<dbReference type="EC" id="3.6.4.13" evidence="1"/>
<dbReference type="InterPro" id="IPR044742">
    <property type="entry name" value="DEAD/DEAH_RhlB"/>
</dbReference>
<keyword evidence="3 11" id="KW-0547">Nucleotide-binding</keyword>
<dbReference type="GO" id="GO:0005524">
    <property type="term" value="F:ATP binding"/>
    <property type="evidence" value="ECO:0007669"/>
    <property type="project" value="UniProtKB-KW"/>
</dbReference>
<keyword evidence="2" id="KW-0963">Cytoplasm</keyword>
<feature type="compositionally biased region" description="Basic and acidic residues" evidence="12">
    <location>
        <begin position="402"/>
        <end position="414"/>
    </location>
</feature>
<dbReference type="EMBL" id="JACRTC010000001">
    <property type="protein sequence ID" value="MBC8569754.1"/>
    <property type="molecule type" value="Genomic_DNA"/>
</dbReference>
<gene>
    <name evidence="16" type="ORF">H8709_02805</name>
</gene>
<dbReference type="InterPro" id="IPR014014">
    <property type="entry name" value="RNA_helicase_DEAD_Q_motif"/>
</dbReference>
<dbReference type="RefSeq" id="WP_316248740.1">
    <property type="nucleotide sequence ID" value="NZ_JACRTC010000001.1"/>
</dbReference>
<dbReference type="SUPFAM" id="SSF52540">
    <property type="entry name" value="P-loop containing nucleoside triphosphate hydrolases"/>
    <property type="match status" value="1"/>
</dbReference>
<feature type="domain" description="Helicase C-terminal" evidence="14">
    <location>
        <begin position="218"/>
        <end position="383"/>
    </location>
</feature>
<dbReference type="InterPro" id="IPR027417">
    <property type="entry name" value="P-loop_NTPase"/>
</dbReference>
<feature type="compositionally biased region" description="Low complexity" evidence="12">
    <location>
        <begin position="417"/>
        <end position="427"/>
    </location>
</feature>
<sequence length="508" mass="56553">MKFEQLHLITPLLRAVEQEGYETPSPIQEKAIPGALEGRDILGCAQTGTGKTAAFALPILQRLAPHAKEQGRRPIRALVLTPTRELALQIYENFCGYGRHLRLRSAVIFGGVSQVPQVEALRRGVDILVATPGRLWDLMNQGHIRLDAVEIFVLDEADRMLDMGFVNDVKKIVAKLPQKKQTLFFSATMPREIQELVSSLLTNPIRVEVTPQATTVELIDQSVYFVDKANKRRLLTHLLRDDKVTSALVFTRTKHGADRVVRELGRDKINAQAIHGNKSQNARQQALQNFKSGKIRVLVATDIAARGIDVEELSHVFNYDLPNIPETYVHRIGRTGRAGLSGTAISFCDYEEKAYLSDIEKLIGKPVPVVEDHPYPMQVFEVAPNQERGQRRPSHQQGRQQPDGKGKSAQEGRRPAQRPAAPRQNNPVKAARPSQQSVKEPASQAPHQNKRQNDAAHAPKAANAQRNRSSQDRGRGGRNGGSRSIRLPKNFAEGVITRPNPWGDIFSK</sequence>
<dbReference type="PANTHER" id="PTHR47959:SF13">
    <property type="entry name" value="ATP-DEPENDENT RNA HELICASE RHLE"/>
    <property type="match status" value="1"/>
</dbReference>
<dbReference type="GO" id="GO:0005829">
    <property type="term" value="C:cytosol"/>
    <property type="evidence" value="ECO:0007669"/>
    <property type="project" value="TreeGrafter"/>
</dbReference>
<evidence type="ECO:0000259" key="15">
    <source>
        <dbReference type="PROSITE" id="PS51195"/>
    </source>
</evidence>
<dbReference type="GO" id="GO:0003723">
    <property type="term" value="F:RNA binding"/>
    <property type="evidence" value="ECO:0007669"/>
    <property type="project" value="UniProtKB-ARBA"/>
</dbReference>
<dbReference type="InterPro" id="IPR000629">
    <property type="entry name" value="RNA-helicase_DEAD-box_CS"/>
</dbReference>
<dbReference type="CDD" id="cd00268">
    <property type="entry name" value="DEADc"/>
    <property type="match status" value="1"/>
</dbReference>
<dbReference type="PROSITE" id="PS00039">
    <property type="entry name" value="DEAD_ATP_HELICASE"/>
    <property type="match status" value="1"/>
</dbReference>
<dbReference type="CDD" id="cd18787">
    <property type="entry name" value="SF2_C_DEAD"/>
    <property type="match status" value="1"/>
</dbReference>
<dbReference type="InterPro" id="IPR011545">
    <property type="entry name" value="DEAD/DEAH_box_helicase_dom"/>
</dbReference>
<dbReference type="GO" id="GO:0016787">
    <property type="term" value="F:hydrolase activity"/>
    <property type="evidence" value="ECO:0007669"/>
    <property type="project" value="UniProtKB-KW"/>
</dbReference>